<dbReference type="KEGG" id="csol:105360840"/>
<dbReference type="InterPro" id="IPR001270">
    <property type="entry name" value="ClpA/B"/>
</dbReference>
<dbReference type="RefSeq" id="XP_011496145.1">
    <property type="nucleotide sequence ID" value="XM_011497843.1"/>
</dbReference>
<dbReference type="Proteomes" id="UP000695007">
    <property type="component" value="Unplaced"/>
</dbReference>
<dbReference type="PANTHER" id="PTHR10760:SF2">
    <property type="entry name" value="LD13476P-RELATED"/>
    <property type="match status" value="1"/>
</dbReference>
<evidence type="ECO:0000313" key="3">
    <source>
        <dbReference type="RefSeq" id="XP_011496145.1"/>
    </source>
</evidence>
<accession>A0AAJ6YDN3</accession>
<dbReference type="GeneID" id="105360840"/>
<dbReference type="GO" id="GO:0016887">
    <property type="term" value="F:ATP hydrolysis activity"/>
    <property type="evidence" value="ECO:0007669"/>
    <property type="project" value="InterPro"/>
</dbReference>
<dbReference type="Gene3D" id="3.40.50.300">
    <property type="entry name" value="P-loop containing nucleotide triphosphate hydrolases"/>
    <property type="match status" value="1"/>
</dbReference>
<protein>
    <submittedName>
        <fullName evidence="3">Torsin-1A-like</fullName>
    </submittedName>
</protein>
<gene>
    <name evidence="3" type="primary">LOC105360840</name>
</gene>
<dbReference type="PRINTS" id="PR00300">
    <property type="entry name" value="CLPPROTEASEA"/>
</dbReference>
<dbReference type="SUPFAM" id="SSF52540">
    <property type="entry name" value="P-loop containing nucleoside triphosphate hydrolases"/>
    <property type="match status" value="1"/>
</dbReference>
<dbReference type="InterPro" id="IPR027417">
    <property type="entry name" value="P-loop_NTPase"/>
</dbReference>
<name>A0AAJ6YDN3_9HYME</name>
<dbReference type="GO" id="GO:0005737">
    <property type="term" value="C:cytoplasm"/>
    <property type="evidence" value="ECO:0007669"/>
    <property type="project" value="UniProtKB-ARBA"/>
</dbReference>
<evidence type="ECO:0000313" key="2">
    <source>
        <dbReference type="Proteomes" id="UP000695007"/>
    </source>
</evidence>
<sequence length="329" mass="37590">MSSWIISTSKNVLTLYCKKFECCNDEQIPYKIDNFKDLLSKRVCGQHIAVDIIVNAIISHVKNSNPKKPLVMGFHGPNGSGKTYISRLIAETLYENGENSRYFHFYYGLQHFPLIEKLSEYQDKLRTDIDTAIKKCGKSLFIFDGVDQMPPGLLNILMPFLDCPHCDKEKTEKNKAIFIFLTNAGSLIIQNSLLDKLSQGIDRKSTTFHDFEKLIISEIFTHDGGLFKSLMIKSDAIDFYVPFLPLEKEHVAYCIKEAFNELNISPIKKIPYKSLENKVFKELRFGPEPDNLFSSSGCKRVSQITGRLITSYNTNINISSEIDFHKSEL</sequence>
<dbReference type="GO" id="GO:0071218">
    <property type="term" value="P:cellular response to misfolded protein"/>
    <property type="evidence" value="ECO:0007669"/>
    <property type="project" value="TreeGrafter"/>
</dbReference>
<dbReference type="InterPro" id="IPR010448">
    <property type="entry name" value="Torsin"/>
</dbReference>
<dbReference type="GO" id="GO:0012505">
    <property type="term" value="C:endomembrane system"/>
    <property type="evidence" value="ECO:0007669"/>
    <property type="project" value="UniProtKB-ARBA"/>
</dbReference>
<evidence type="ECO:0000256" key="1">
    <source>
        <dbReference type="ARBA" id="ARBA00006235"/>
    </source>
</evidence>
<dbReference type="GO" id="GO:0005524">
    <property type="term" value="F:ATP binding"/>
    <property type="evidence" value="ECO:0007669"/>
    <property type="project" value="InterPro"/>
</dbReference>
<keyword evidence="2" id="KW-1185">Reference proteome</keyword>
<dbReference type="PANTHER" id="PTHR10760">
    <property type="entry name" value="TORSIN"/>
    <property type="match status" value="1"/>
</dbReference>
<dbReference type="Pfam" id="PF06309">
    <property type="entry name" value="Torsin"/>
    <property type="match status" value="1"/>
</dbReference>
<reference evidence="3" key="1">
    <citation type="submission" date="2025-08" db="UniProtKB">
        <authorList>
            <consortium name="RefSeq"/>
        </authorList>
    </citation>
    <scope>IDENTIFICATION</scope>
</reference>
<organism evidence="2 3">
    <name type="scientific">Ceratosolen solmsi marchali</name>
    <dbReference type="NCBI Taxonomy" id="326594"/>
    <lineage>
        <taxon>Eukaryota</taxon>
        <taxon>Metazoa</taxon>
        <taxon>Ecdysozoa</taxon>
        <taxon>Arthropoda</taxon>
        <taxon>Hexapoda</taxon>
        <taxon>Insecta</taxon>
        <taxon>Pterygota</taxon>
        <taxon>Neoptera</taxon>
        <taxon>Endopterygota</taxon>
        <taxon>Hymenoptera</taxon>
        <taxon>Apocrita</taxon>
        <taxon>Proctotrupomorpha</taxon>
        <taxon>Chalcidoidea</taxon>
        <taxon>Agaonidae</taxon>
        <taxon>Agaoninae</taxon>
        <taxon>Ceratosolen</taxon>
    </lineage>
</organism>
<comment type="similarity">
    <text evidence="1">Belongs to the ClpA/ClpB family. Torsin subfamily.</text>
</comment>
<proteinExistence type="inferred from homology"/>
<dbReference type="AlphaFoldDB" id="A0AAJ6YDN3"/>